<dbReference type="GO" id="GO:0016878">
    <property type="term" value="F:acid-thiol ligase activity"/>
    <property type="evidence" value="ECO:0007669"/>
    <property type="project" value="UniProtKB-ARBA"/>
</dbReference>
<dbReference type="InterPro" id="IPR025110">
    <property type="entry name" value="AMP-bd_C"/>
</dbReference>
<comment type="caution">
    <text evidence="4">The sequence shown here is derived from an EMBL/GenBank/DDBJ whole genome shotgun (WGS) entry which is preliminary data.</text>
</comment>
<evidence type="ECO:0000313" key="5">
    <source>
        <dbReference type="Proteomes" id="UP001143474"/>
    </source>
</evidence>
<dbReference type="InterPro" id="IPR020845">
    <property type="entry name" value="AMP-binding_CS"/>
</dbReference>
<keyword evidence="5" id="KW-1185">Reference proteome</keyword>
<gene>
    <name evidence="4" type="ORF">GCM10017600_19760</name>
</gene>
<evidence type="ECO:0000313" key="4">
    <source>
        <dbReference type="EMBL" id="GLK08571.1"/>
    </source>
</evidence>
<reference evidence="4" key="2">
    <citation type="submission" date="2023-01" db="EMBL/GenBank/DDBJ databases">
        <authorList>
            <person name="Sun Q."/>
            <person name="Evtushenko L."/>
        </authorList>
    </citation>
    <scope>NUCLEOTIDE SEQUENCE</scope>
    <source>
        <strain evidence="4">VKM Ac-2007</strain>
    </source>
</reference>
<proteinExistence type="predicted"/>
<dbReference type="PROSITE" id="PS00455">
    <property type="entry name" value="AMP_BINDING"/>
    <property type="match status" value="1"/>
</dbReference>
<feature type="region of interest" description="Disordered" evidence="1">
    <location>
        <begin position="124"/>
        <end position="152"/>
    </location>
</feature>
<dbReference type="AlphaFoldDB" id="A0A9W6HZB5"/>
<evidence type="ECO:0000259" key="3">
    <source>
        <dbReference type="Pfam" id="PF13193"/>
    </source>
</evidence>
<dbReference type="NCBIfam" id="NF005863">
    <property type="entry name" value="PRK07798.1"/>
    <property type="match status" value="1"/>
</dbReference>
<evidence type="ECO:0000256" key="1">
    <source>
        <dbReference type="SAM" id="MobiDB-lite"/>
    </source>
</evidence>
<dbReference type="Pfam" id="PF13193">
    <property type="entry name" value="AMP-binding_C"/>
    <property type="match status" value="1"/>
</dbReference>
<dbReference type="PANTHER" id="PTHR43767">
    <property type="entry name" value="LONG-CHAIN-FATTY-ACID--COA LIGASE"/>
    <property type="match status" value="1"/>
</dbReference>
<dbReference type="Gene3D" id="2.30.38.10">
    <property type="entry name" value="Luciferase, Domain 3"/>
    <property type="match status" value="1"/>
</dbReference>
<dbReference type="EMBL" id="BSEV01000003">
    <property type="protein sequence ID" value="GLK08571.1"/>
    <property type="molecule type" value="Genomic_DNA"/>
</dbReference>
<evidence type="ECO:0000259" key="2">
    <source>
        <dbReference type="Pfam" id="PF00501"/>
    </source>
</evidence>
<dbReference type="Pfam" id="PF00501">
    <property type="entry name" value="AMP-binding"/>
    <property type="match status" value="1"/>
</dbReference>
<dbReference type="InterPro" id="IPR000873">
    <property type="entry name" value="AMP-dep_synth/lig_dom"/>
</dbReference>
<dbReference type="Proteomes" id="UP001143474">
    <property type="component" value="Unassembled WGS sequence"/>
</dbReference>
<feature type="domain" description="AMP-binding enzyme C-terminal" evidence="3">
    <location>
        <begin position="453"/>
        <end position="529"/>
    </location>
</feature>
<dbReference type="Gene3D" id="3.30.300.30">
    <property type="match status" value="1"/>
</dbReference>
<sequence>MAAAIPDRPAVVCGDRRLSFSELDRRADALAHHLKAAGVGPGEHVGVHMLNSVEFVETLLACLKIRAVPINVNYRYTDRELHYLYNDAELVALVVDEEFAPAVARVAGECPTLRHVIVLEETASSAQQPGGTAEGDAPAAKTDHGSGASATWTTYGSAMRAPEPDSGPAMNTRTADDHYVLYTGGTTGMPKGVVWRHEDFYFAALSGGNPFGAPHQSAEALARAAAAGTDTGPIYLVTAPLMHGAASYTLLTALFSGSLVVLTRRFDPVEVLRLVEREATSIVTVVGDAIARPLLDAVRAHGSDYDLSAWKVLGSGGALLSRSVRQEAVELLPGIYVNDGFGASESGVDGSLRVGEDGLMRLAPTPKVVVVDERLRPLAPGSPEIGFIARTGHVPLGYYNDPEKTAKTFPVIDGVRWAVLGDMARVEADGSTVLLGRGSGCINTGGEKVFPEEVEQALKSHPAVMDALVAGVPDARFGERVGAVVEVRAGVAAPDTEELRTHCRTQVAGYKVPALLTVVQSIVRSPSGKADYRWAKRVLSGETN</sequence>
<dbReference type="InterPro" id="IPR050237">
    <property type="entry name" value="ATP-dep_AMP-bd_enzyme"/>
</dbReference>
<organism evidence="4 5">
    <name type="scientific">Streptosporangium carneum</name>
    <dbReference type="NCBI Taxonomy" id="47481"/>
    <lineage>
        <taxon>Bacteria</taxon>
        <taxon>Bacillati</taxon>
        <taxon>Actinomycetota</taxon>
        <taxon>Actinomycetes</taxon>
        <taxon>Streptosporangiales</taxon>
        <taxon>Streptosporangiaceae</taxon>
        <taxon>Streptosporangium</taxon>
    </lineage>
</organism>
<reference evidence="4" key="1">
    <citation type="journal article" date="2014" name="Int. J. Syst. Evol. Microbiol.">
        <title>Complete genome sequence of Corynebacterium casei LMG S-19264T (=DSM 44701T), isolated from a smear-ripened cheese.</title>
        <authorList>
            <consortium name="US DOE Joint Genome Institute (JGI-PGF)"/>
            <person name="Walter F."/>
            <person name="Albersmeier A."/>
            <person name="Kalinowski J."/>
            <person name="Ruckert C."/>
        </authorList>
    </citation>
    <scope>NUCLEOTIDE SEQUENCE</scope>
    <source>
        <strain evidence="4">VKM Ac-2007</strain>
    </source>
</reference>
<feature type="domain" description="AMP-dependent synthetase/ligase" evidence="2">
    <location>
        <begin position="3"/>
        <end position="388"/>
    </location>
</feature>
<dbReference type="PANTHER" id="PTHR43767:SF1">
    <property type="entry name" value="NONRIBOSOMAL PEPTIDE SYNTHASE PES1 (EUROFUNG)-RELATED"/>
    <property type="match status" value="1"/>
</dbReference>
<accession>A0A9W6HZB5</accession>
<dbReference type="Gene3D" id="3.40.50.980">
    <property type="match status" value="2"/>
</dbReference>
<dbReference type="SUPFAM" id="SSF56801">
    <property type="entry name" value="Acetyl-CoA synthetase-like"/>
    <property type="match status" value="1"/>
</dbReference>
<name>A0A9W6HZB5_9ACTN</name>
<protein>
    <submittedName>
        <fullName evidence="4">Acyl-CoA synthetase</fullName>
    </submittedName>
</protein>
<dbReference type="InterPro" id="IPR045851">
    <property type="entry name" value="AMP-bd_C_sf"/>
</dbReference>